<dbReference type="Pfam" id="PF12833">
    <property type="entry name" value="HTH_18"/>
    <property type="match status" value="1"/>
</dbReference>
<dbReference type="RefSeq" id="WP_095746925.1">
    <property type="nucleotide sequence ID" value="NZ_CP023284.1"/>
</dbReference>
<sequence>MPSTTSSPAFLRPARAVTPMAFVRAIVQGYARYGKDPAQALQAAQIAPRELARPGARVTAAQFEALSGHAMQELDDEALGWFSRRLPWGSYGMLCRASLTSPDLGVAMKRWCRHHRLLTEDITLALEVTGGVATLRITENRPLDPAFREFCLVTSLRFMHGYVCWAIDSRISLRQATFPFAAPPHRDAYPLMFTPDVHFDAPQASISFDERYLALPLLRDERALRTMLKRALPLTVLQYRRDRLLGQRVRELLRARAGEATTAEALAGLLNVSGRTLHRQLHEEGTSLQVLKNEVRHELAVEQLRRTTRPIKQVALAVGFRNEKSFSRAFLQWTGHAPRDFRQLGL</sequence>
<evidence type="ECO:0000256" key="1">
    <source>
        <dbReference type="ARBA" id="ARBA00023015"/>
    </source>
</evidence>
<dbReference type="KEGG" id="vbo:CKY39_29345"/>
<protein>
    <submittedName>
        <fullName evidence="5">AraC family transcriptional regulator</fullName>
    </submittedName>
</protein>
<reference evidence="5 6" key="1">
    <citation type="submission" date="2017-09" db="EMBL/GenBank/DDBJ databases">
        <title>The diverse metabolic capabilities of V. boronicumulans make it an excellent choice for continued studies on novel biodegradation.</title>
        <authorList>
            <person name="Sun S."/>
        </authorList>
    </citation>
    <scope>NUCLEOTIDE SEQUENCE [LARGE SCALE GENOMIC DNA]</scope>
    <source>
        <strain evidence="5 6">J1</strain>
    </source>
</reference>
<dbReference type="SUPFAM" id="SSF46689">
    <property type="entry name" value="Homeodomain-like"/>
    <property type="match status" value="1"/>
</dbReference>
<accession>A0A250DRK4</accession>
<proteinExistence type="predicted"/>
<name>A0A250DRK4_9BURK</name>
<evidence type="ECO:0000313" key="6">
    <source>
        <dbReference type="Proteomes" id="UP000217154"/>
    </source>
</evidence>
<evidence type="ECO:0000256" key="2">
    <source>
        <dbReference type="ARBA" id="ARBA00023125"/>
    </source>
</evidence>
<dbReference type="Gene3D" id="1.10.10.60">
    <property type="entry name" value="Homeodomain-like"/>
    <property type="match status" value="1"/>
</dbReference>
<dbReference type="EMBL" id="CP023284">
    <property type="protein sequence ID" value="ATA56872.1"/>
    <property type="molecule type" value="Genomic_DNA"/>
</dbReference>
<dbReference type="PANTHER" id="PTHR47894:SF1">
    <property type="entry name" value="HTH-TYPE TRANSCRIPTIONAL REGULATOR VQSM"/>
    <property type="match status" value="1"/>
</dbReference>
<dbReference type="InterPro" id="IPR018060">
    <property type="entry name" value="HTH_AraC"/>
</dbReference>
<keyword evidence="1" id="KW-0805">Transcription regulation</keyword>
<dbReference type="GO" id="GO:0003700">
    <property type="term" value="F:DNA-binding transcription factor activity"/>
    <property type="evidence" value="ECO:0007669"/>
    <property type="project" value="InterPro"/>
</dbReference>
<keyword evidence="3" id="KW-0804">Transcription</keyword>
<dbReference type="PANTHER" id="PTHR47894">
    <property type="entry name" value="HTH-TYPE TRANSCRIPTIONAL REGULATOR GADX"/>
    <property type="match status" value="1"/>
</dbReference>
<feature type="domain" description="HTH araC/xylS-type" evidence="4">
    <location>
        <begin position="247"/>
        <end position="344"/>
    </location>
</feature>
<dbReference type="GO" id="GO:0000976">
    <property type="term" value="F:transcription cis-regulatory region binding"/>
    <property type="evidence" value="ECO:0007669"/>
    <property type="project" value="TreeGrafter"/>
</dbReference>
<keyword evidence="2" id="KW-0238">DNA-binding</keyword>
<gene>
    <name evidence="5" type="ORF">CKY39_29345</name>
</gene>
<evidence type="ECO:0000259" key="4">
    <source>
        <dbReference type="PROSITE" id="PS01124"/>
    </source>
</evidence>
<dbReference type="AlphaFoldDB" id="A0A250DRK4"/>
<organism evidence="5 6">
    <name type="scientific">Variovorax boronicumulans</name>
    <dbReference type="NCBI Taxonomy" id="436515"/>
    <lineage>
        <taxon>Bacteria</taxon>
        <taxon>Pseudomonadati</taxon>
        <taxon>Pseudomonadota</taxon>
        <taxon>Betaproteobacteria</taxon>
        <taxon>Burkholderiales</taxon>
        <taxon>Comamonadaceae</taxon>
        <taxon>Variovorax</taxon>
    </lineage>
</organism>
<evidence type="ECO:0000256" key="3">
    <source>
        <dbReference type="ARBA" id="ARBA00023163"/>
    </source>
</evidence>
<dbReference type="PROSITE" id="PS01124">
    <property type="entry name" value="HTH_ARAC_FAMILY_2"/>
    <property type="match status" value="1"/>
</dbReference>
<dbReference type="GO" id="GO:0005829">
    <property type="term" value="C:cytosol"/>
    <property type="evidence" value="ECO:0007669"/>
    <property type="project" value="TreeGrafter"/>
</dbReference>
<dbReference type="InterPro" id="IPR032687">
    <property type="entry name" value="AraC-type_N"/>
</dbReference>
<dbReference type="Proteomes" id="UP000217154">
    <property type="component" value="Chromosome"/>
</dbReference>
<dbReference type="Pfam" id="PF12625">
    <property type="entry name" value="Arabinose_bd"/>
    <property type="match status" value="1"/>
</dbReference>
<dbReference type="InterPro" id="IPR009057">
    <property type="entry name" value="Homeodomain-like_sf"/>
</dbReference>
<evidence type="ECO:0000313" key="5">
    <source>
        <dbReference type="EMBL" id="ATA56872.1"/>
    </source>
</evidence>
<dbReference type="SMART" id="SM00342">
    <property type="entry name" value="HTH_ARAC"/>
    <property type="match status" value="1"/>
</dbReference>